<accession>A0ABR2I9Y3</accession>
<dbReference type="InterPro" id="IPR002110">
    <property type="entry name" value="Ankyrin_rpt"/>
</dbReference>
<proteinExistence type="predicted"/>
<evidence type="ECO:0000256" key="1">
    <source>
        <dbReference type="ARBA" id="ARBA00022737"/>
    </source>
</evidence>
<dbReference type="Proteomes" id="UP001390339">
    <property type="component" value="Unassembled WGS sequence"/>
</dbReference>
<dbReference type="InterPro" id="IPR036770">
    <property type="entry name" value="Ankyrin_rpt-contain_sf"/>
</dbReference>
<dbReference type="PANTHER" id="PTHR24189">
    <property type="entry name" value="MYOTROPHIN"/>
    <property type="match status" value="1"/>
</dbReference>
<dbReference type="EMBL" id="JAPCWZ010000006">
    <property type="protein sequence ID" value="KAK8859793.1"/>
    <property type="molecule type" value="Genomic_DNA"/>
</dbReference>
<gene>
    <name evidence="4" type="ORF">PGQ11_010527</name>
</gene>
<evidence type="ECO:0000313" key="5">
    <source>
        <dbReference type="Proteomes" id="UP001390339"/>
    </source>
</evidence>
<organism evidence="4 5">
    <name type="scientific">Apiospora arundinis</name>
    <dbReference type="NCBI Taxonomy" id="335852"/>
    <lineage>
        <taxon>Eukaryota</taxon>
        <taxon>Fungi</taxon>
        <taxon>Dikarya</taxon>
        <taxon>Ascomycota</taxon>
        <taxon>Pezizomycotina</taxon>
        <taxon>Sordariomycetes</taxon>
        <taxon>Xylariomycetidae</taxon>
        <taxon>Amphisphaeriales</taxon>
        <taxon>Apiosporaceae</taxon>
        <taxon>Apiospora</taxon>
    </lineage>
</organism>
<dbReference type="Gene3D" id="1.25.40.20">
    <property type="entry name" value="Ankyrin repeat-containing domain"/>
    <property type="match status" value="3"/>
</dbReference>
<protein>
    <submittedName>
        <fullName evidence="4">Ankyrin repeat-containing domain protein</fullName>
    </submittedName>
</protein>
<dbReference type="SMART" id="SM00248">
    <property type="entry name" value="ANK"/>
    <property type="match status" value="2"/>
</dbReference>
<dbReference type="SUPFAM" id="SSF48403">
    <property type="entry name" value="Ankyrin repeat"/>
    <property type="match status" value="1"/>
</dbReference>
<evidence type="ECO:0000256" key="2">
    <source>
        <dbReference type="ARBA" id="ARBA00023043"/>
    </source>
</evidence>
<dbReference type="PROSITE" id="PS50088">
    <property type="entry name" value="ANK_REPEAT"/>
    <property type="match status" value="1"/>
</dbReference>
<evidence type="ECO:0000256" key="3">
    <source>
        <dbReference type="PROSITE-ProRule" id="PRU00023"/>
    </source>
</evidence>
<keyword evidence="1" id="KW-0677">Repeat</keyword>
<feature type="repeat" description="ANK" evidence="3">
    <location>
        <begin position="80"/>
        <end position="112"/>
    </location>
</feature>
<comment type="caution">
    <text evidence="4">The sequence shown here is derived from an EMBL/GenBank/DDBJ whole genome shotgun (WGS) entry which is preliminary data.</text>
</comment>
<keyword evidence="2 3" id="KW-0040">ANK repeat</keyword>
<dbReference type="InterPro" id="IPR050745">
    <property type="entry name" value="Multifunctional_regulatory"/>
</dbReference>
<dbReference type="PANTHER" id="PTHR24189:SF50">
    <property type="entry name" value="ANKYRIN REPEAT AND SOCS BOX PROTEIN 2"/>
    <property type="match status" value="1"/>
</dbReference>
<reference evidence="4 5" key="1">
    <citation type="journal article" date="2024" name="IMA Fungus">
        <title>Apiospora arundinis, a panoply of carbohydrate-active enzymes and secondary metabolites.</title>
        <authorList>
            <person name="Sorensen T."/>
            <person name="Petersen C."/>
            <person name="Muurmann A.T."/>
            <person name="Christiansen J.V."/>
            <person name="Brundto M.L."/>
            <person name="Overgaard C.K."/>
            <person name="Boysen A.T."/>
            <person name="Wollenberg R.D."/>
            <person name="Larsen T.O."/>
            <person name="Sorensen J.L."/>
            <person name="Nielsen K.L."/>
            <person name="Sondergaard T.E."/>
        </authorList>
    </citation>
    <scope>NUCLEOTIDE SEQUENCE [LARGE SCALE GENOMIC DNA]</scope>
    <source>
        <strain evidence="4 5">AAU 773</strain>
    </source>
</reference>
<dbReference type="PROSITE" id="PS50297">
    <property type="entry name" value="ANK_REP_REGION"/>
    <property type="match status" value="1"/>
</dbReference>
<dbReference type="Pfam" id="PF12796">
    <property type="entry name" value="Ank_2"/>
    <property type="match status" value="1"/>
</dbReference>
<evidence type="ECO:0000313" key="4">
    <source>
        <dbReference type="EMBL" id="KAK8859793.1"/>
    </source>
</evidence>
<sequence>MDLPDRDTWAHGRDIMNDVETSLKACKVLLEFGADPNARYEGTTTLHKRARYHPDGLVPNPYMELLLDQPDVDIEIRDADGLTPLLVACFLHDDESIRLLLDKGADIRAKYSKGMTVLHLWVADMIECEDSVDMPLSRLISLAPELLNHLDGDGKSVLHKGLCNKNGPHARSHDGEKQRRRGSAVLAVEPLLWYLFDEAGIDWLAFNHKRQSLLHVVAASGGVDFEGSGRQRAVDVATVESFRAKSQPVVNGVEAYRFGRRVAQFRFLLSKGLDPAAEDVDGQTPLDIAAMHGCQDILNLFSVDAHS</sequence>
<name>A0ABR2I9Y3_9PEZI</name>
<keyword evidence="5" id="KW-1185">Reference proteome</keyword>